<sequence length="97" mass="10601">MPPLIGVVASLSWILLVDGAVNRARNGTFICLKGPDGIIMEQSVEFNFNPSHNQAKYMALLALMGLAREMGVTKLIVCIDSKVVMYQTKGTYQAKDP</sequence>
<evidence type="ECO:0000313" key="2">
    <source>
        <dbReference type="EMBL" id="KRH12991.1"/>
    </source>
</evidence>
<dbReference type="SMR" id="A0A0R0GEX7"/>
<evidence type="ECO:0008006" key="5">
    <source>
        <dbReference type="Google" id="ProtNLM"/>
    </source>
</evidence>
<feature type="signal peptide" evidence="1">
    <location>
        <begin position="1"/>
        <end position="19"/>
    </location>
</feature>
<evidence type="ECO:0000256" key="1">
    <source>
        <dbReference type="SAM" id="SignalP"/>
    </source>
</evidence>
<accession>A0A0R0GEX7</accession>
<evidence type="ECO:0000313" key="3">
    <source>
        <dbReference type="EnsemblPlants" id="KRH12991"/>
    </source>
</evidence>
<feature type="chain" id="PRO_5014521300" description="RNase H type-1 domain-containing protein" evidence="1">
    <location>
        <begin position="20"/>
        <end position="97"/>
    </location>
</feature>
<dbReference type="InterPro" id="IPR012337">
    <property type="entry name" value="RNaseH-like_sf"/>
</dbReference>
<dbReference type="Gene3D" id="3.30.420.10">
    <property type="entry name" value="Ribonuclease H-like superfamily/Ribonuclease H"/>
    <property type="match status" value="1"/>
</dbReference>
<evidence type="ECO:0000313" key="4">
    <source>
        <dbReference type="Proteomes" id="UP000008827"/>
    </source>
</evidence>
<reference evidence="2" key="3">
    <citation type="submission" date="2018-07" db="EMBL/GenBank/DDBJ databases">
        <title>WGS assembly of Glycine max.</title>
        <authorList>
            <person name="Schmutz J."/>
            <person name="Cannon S."/>
            <person name="Schlueter J."/>
            <person name="Ma J."/>
            <person name="Mitros T."/>
            <person name="Nelson W."/>
            <person name="Hyten D."/>
            <person name="Song Q."/>
            <person name="Thelen J."/>
            <person name="Cheng J."/>
            <person name="Xu D."/>
            <person name="Hellsten U."/>
            <person name="May G."/>
            <person name="Yu Y."/>
            <person name="Sakurai T."/>
            <person name="Umezawa T."/>
            <person name="Bhattacharyya M."/>
            <person name="Sandhu D."/>
            <person name="Valliyodan B."/>
            <person name="Lindquist E."/>
            <person name="Peto M."/>
            <person name="Grant D."/>
            <person name="Shu S."/>
            <person name="Goodstein D."/>
            <person name="Barry K."/>
            <person name="Futrell-Griggs M."/>
            <person name="Abernathy B."/>
            <person name="Du J."/>
            <person name="Tian Z."/>
            <person name="Zhu L."/>
            <person name="Gill N."/>
            <person name="Joshi T."/>
            <person name="Libault M."/>
            <person name="Sethuraman A."/>
            <person name="Zhang X."/>
            <person name="Shinozaki K."/>
            <person name="Nguyen H."/>
            <person name="Wing R."/>
            <person name="Cregan P."/>
            <person name="Specht J."/>
            <person name="Grimwood J."/>
            <person name="Rokhsar D."/>
            <person name="Stacey G."/>
            <person name="Shoemaker R."/>
            <person name="Jackson S."/>
        </authorList>
    </citation>
    <scope>NUCLEOTIDE SEQUENCE</scope>
    <source>
        <tissue evidence="2">Callus</tissue>
    </source>
</reference>
<protein>
    <recommendedName>
        <fullName evidence="5">RNase H type-1 domain-containing protein</fullName>
    </recommendedName>
</protein>
<dbReference type="InterPro" id="IPR036397">
    <property type="entry name" value="RNaseH_sf"/>
</dbReference>
<name>A0A0R0GEX7_SOYBN</name>
<keyword evidence="4" id="KW-1185">Reference proteome</keyword>
<reference evidence="2 3" key="1">
    <citation type="journal article" date="2010" name="Nature">
        <title>Genome sequence of the palaeopolyploid soybean.</title>
        <authorList>
            <person name="Schmutz J."/>
            <person name="Cannon S.B."/>
            <person name="Schlueter J."/>
            <person name="Ma J."/>
            <person name="Mitros T."/>
            <person name="Nelson W."/>
            <person name="Hyten D.L."/>
            <person name="Song Q."/>
            <person name="Thelen J.J."/>
            <person name="Cheng J."/>
            <person name="Xu D."/>
            <person name="Hellsten U."/>
            <person name="May G.D."/>
            <person name="Yu Y."/>
            <person name="Sakurai T."/>
            <person name="Umezawa T."/>
            <person name="Bhattacharyya M.K."/>
            <person name="Sandhu D."/>
            <person name="Valliyodan B."/>
            <person name="Lindquist E."/>
            <person name="Peto M."/>
            <person name="Grant D."/>
            <person name="Shu S."/>
            <person name="Goodstein D."/>
            <person name="Barry K."/>
            <person name="Futrell-Griggs M."/>
            <person name="Abernathy B."/>
            <person name="Du J."/>
            <person name="Tian Z."/>
            <person name="Zhu L."/>
            <person name="Gill N."/>
            <person name="Joshi T."/>
            <person name="Libault M."/>
            <person name="Sethuraman A."/>
            <person name="Zhang X.-C."/>
            <person name="Shinozaki K."/>
            <person name="Nguyen H.T."/>
            <person name="Wing R.A."/>
            <person name="Cregan P."/>
            <person name="Specht J."/>
            <person name="Grimwood J."/>
            <person name="Rokhsar D."/>
            <person name="Stacey G."/>
            <person name="Shoemaker R.C."/>
            <person name="Jackson S.A."/>
        </authorList>
    </citation>
    <scope>NUCLEOTIDE SEQUENCE</scope>
    <source>
        <strain evidence="3">cv. Williams 82</strain>
        <tissue evidence="2">Callus</tissue>
    </source>
</reference>
<dbReference type="EMBL" id="CM000848">
    <property type="protein sequence ID" value="KRH12991.1"/>
    <property type="molecule type" value="Genomic_DNA"/>
</dbReference>
<dbReference type="PANTHER" id="PTHR48475:SF2">
    <property type="entry name" value="RIBONUCLEASE H"/>
    <property type="match status" value="1"/>
</dbReference>
<organism evidence="2">
    <name type="scientific">Glycine max</name>
    <name type="common">Soybean</name>
    <name type="synonym">Glycine hispida</name>
    <dbReference type="NCBI Taxonomy" id="3847"/>
    <lineage>
        <taxon>Eukaryota</taxon>
        <taxon>Viridiplantae</taxon>
        <taxon>Streptophyta</taxon>
        <taxon>Embryophyta</taxon>
        <taxon>Tracheophyta</taxon>
        <taxon>Spermatophyta</taxon>
        <taxon>Magnoliopsida</taxon>
        <taxon>eudicotyledons</taxon>
        <taxon>Gunneridae</taxon>
        <taxon>Pentapetalae</taxon>
        <taxon>rosids</taxon>
        <taxon>fabids</taxon>
        <taxon>Fabales</taxon>
        <taxon>Fabaceae</taxon>
        <taxon>Papilionoideae</taxon>
        <taxon>50 kb inversion clade</taxon>
        <taxon>NPAAA clade</taxon>
        <taxon>indigoferoid/millettioid clade</taxon>
        <taxon>Phaseoleae</taxon>
        <taxon>Glycine</taxon>
        <taxon>Glycine subgen. Soja</taxon>
    </lineage>
</organism>
<gene>
    <name evidence="2" type="ORF">GLYMA_15G210000</name>
</gene>
<dbReference type="EnsemblPlants" id="KRH12991">
    <property type="protein sequence ID" value="KRH12991"/>
    <property type="gene ID" value="GLYMA_15G210000"/>
</dbReference>
<keyword evidence="1" id="KW-0732">Signal</keyword>
<proteinExistence type="predicted"/>
<dbReference type="InParanoid" id="A0A0R0GEX7"/>
<reference evidence="3" key="2">
    <citation type="submission" date="2018-02" db="UniProtKB">
        <authorList>
            <consortium name="EnsemblPlants"/>
        </authorList>
    </citation>
    <scope>IDENTIFICATION</scope>
    <source>
        <strain evidence="3">Williams 82</strain>
    </source>
</reference>
<dbReference type="AlphaFoldDB" id="A0A0R0GEX7"/>
<dbReference type="GO" id="GO:0003676">
    <property type="term" value="F:nucleic acid binding"/>
    <property type="evidence" value="ECO:0007669"/>
    <property type="project" value="InterPro"/>
</dbReference>
<dbReference type="SUPFAM" id="SSF53098">
    <property type="entry name" value="Ribonuclease H-like"/>
    <property type="match status" value="1"/>
</dbReference>
<dbReference type="Proteomes" id="UP000008827">
    <property type="component" value="Chromosome 15"/>
</dbReference>
<dbReference type="Gramene" id="KRH12991">
    <property type="protein sequence ID" value="KRH12991"/>
    <property type="gene ID" value="GLYMA_15G210000"/>
</dbReference>
<dbReference type="PANTHER" id="PTHR48475">
    <property type="entry name" value="RIBONUCLEASE H"/>
    <property type="match status" value="1"/>
</dbReference>